<dbReference type="InterPro" id="IPR052718">
    <property type="entry name" value="NmrA-type_oxidoreductase"/>
</dbReference>
<organism evidence="2 3">
    <name type="scientific">Phlyctema vagabunda</name>
    <dbReference type="NCBI Taxonomy" id="108571"/>
    <lineage>
        <taxon>Eukaryota</taxon>
        <taxon>Fungi</taxon>
        <taxon>Dikarya</taxon>
        <taxon>Ascomycota</taxon>
        <taxon>Pezizomycotina</taxon>
        <taxon>Leotiomycetes</taxon>
        <taxon>Helotiales</taxon>
        <taxon>Dermateaceae</taxon>
        <taxon>Phlyctema</taxon>
    </lineage>
</organism>
<feature type="domain" description="NmrA-like" evidence="1">
    <location>
        <begin position="4"/>
        <end position="255"/>
    </location>
</feature>
<protein>
    <submittedName>
        <fullName evidence="2">NmrA-like family protein</fullName>
    </submittedName>
</protein>
<comment type="caution">
    <text evidence="2">The sequence shown here is derived from an EMBL/GenBank/DDBJ whole genome shotgun (WGS) entry which is preliminary data.</text>
</comment>
<name>A0ABR4P6A8_9HELO</name>
<evidence type="ECO:0000313" key="2">
    <source>
        <dbReference type="EMBL" id="KAL3418849.1"/>
    </source>
</evidence>
<dbReference type="PANTHER" id="PTHR47129">
    <property type="entry name" value="QUINONE OXIDOREDUCTASE 2"/>
    <property type="match status" value="1"/>
</dbReference>
<proteinExistence type="predicted"/>
<reference evidence="2 3" key="1">
    <citation type="submission" date="2024-06" db="EMBL/GenBank/DDBJ databases">
        <title>Complete genome of Phlyctema vagabunda strain 19-DSS-EL-015.</title>
        <authorList>
            <person name="Fiorenzani C."/>
        </authorList>
    </citation>
    <scope>NUCLEOTIDE SEQUENCE [LARGE SCALE GENOMIC DNA]</scope>
    <source>
        <strain evidence="2 3">19-DSS-EL-015</strain>
    </source>
</reference>
<evidence type="ECO:0000259" key="1">
    <source>
        <dbReference type="Pfam" id="PF05368"/>
    </source>
</evidence>
<dbReference type="Pfam" id="PF05368">
    <property type="entry name" value="NmrA"/>
    <property type="match status" value="1"/>
</dbReference>
<dbReference type="Gene3D" id="3.90.25.10">
    <property type="entry name" value="UDP-galactose 4-epimerase, domain 1"/>
    <property type="match status" value="1"/>
</dbReference>
<dbReference type="PANTHER" id="PTHR47129:SF1">
    <property type="entry name" value="NMRA-LIKE DOMAIN-CONTAINING PROTEIN"/>
    <property type="match status" value="1"/>
</dbReference>
<sequence length="314" mass="33879">MSGSKIGVFPASGGLGGSTLKHLVDNVDPSQVVAIVRTPKNLPSQYTNAGVTVRGADYDQASSLDHTFDGISTLNLISYASIEHEHRFKVHKIAIDAARKSGVQRILYSSLAFAGDGNQTSAAHVMQAHLDTEKYLASLAAQDSSFKYTVVRIGLYSESFPLYTAFFDPKKPSDEVKIPHDGKAPGIAWAKQDELGNAVSLLLKSLINSPTNFEYLNRTILLSGPRAWSLQETVEALGRVSRKTVKLREVSVEEYASQPEVQNGLTYGAGDLAAVWATAFEAIRRGEAAVTTPILAKILGREPESFEDTIAGLV</sequence>
<accession>A0ABR4P6A8</accession>
<evidence type="ECO:0000313" key="3">
    <source>
        <dbReference type="Proteomes" id="UP001629113"/>
    </source>
</evidence>
<dbReference type="SUPFAM" id="SSF51735">
    <property type="entry name" value="NAD(P)-binding Rossmann-fold domains"/>
    <property type="match status" value="1"/>
</dbReference>
<gene>
    <name evidence="2" type="ORF">PVAG01_09070</name>
</gene>
<dbReference type="Proteomes" id="UP001629113">
    <property type="component" value="Unassembled WGS sequence"/>
</dbReference>
<keyword evidence="3" id="KW-1185">Reference proteome</keyword>
<dbReference type="InterPro" id="IPR008030">
    <property type="entry name" value="NmrA-like"/>
</dbReference>
<dbReference type="Gene3D" id="3.40.50.720">
    <property type="entry name" value="NAD(P)-binding Rossmann-like Domain"/>
    <property type="match status" value="1"/>
</dbReference>
<dbReference type="EMBL" id="JBFCZG010000008">
    <property type="protein sequence ID" value="KAL3418849.1"/>
    <property type="molecule type" value="Genomic_DNA"/>
</dbReference>
<dbReference type="InterPro" id="IPR036291">
    <property type="entry name" value="NAD(P)-bd_dom_sf"/>
</dbReference>